<evidence type="ECO:0000256" key="9">
    <source>
        <dbReference type="ARBA" id="ARBA00023235"/>
    </source>
</evidence>
<organism evidence="14 15">
    <name type="scientific">Russula ochroleuca</name>
    <dbReference type="NCBI Taxonomy" id="152965"/>
    <lineage>
        <taxon>Eukaryota</taxon>
        <taxon>Fungi</taxon>
        <taxon>Dikarya</taxon>
        <taxon>Basidiomycota</taxon>
        <taxon>Agaricomycotina</taxon>
        <taxon>Agaricomycetes</taxon>
        <taxon>Russulales</taxon>
        <taxon>Russulaceae</taxon>
        <taxon>Russula</taxon>
    </lineage>
</organism>
<comment type="catalytic activity">
    <reaction evidence="1 10">
        <text>ATP-dependent breakage, passage and rejoining of double-stranded DNA.</text>
        <dbReference type="EC" id="5.6.2.2"/>
    </reaction>
</comment>
<dbReference type="GO" id="GO:0003677">
    <property type="term" value="F:DNA binding"/>
    <property type="evidence" value="ECO:0007669"/>
    <property type="project" value="UniProtKB-UniRule"/>
</dbReference>
<evidence type="ECO:0000256" key="2">
    <source>
        <dbReference type="ARBA" id="ARBA00001946"/>
    </source>
</evidence>
<comment type="caution">
    <text evidence="14">The sequence shown here is derived from an EMBL/GenBank/DDBJ whole genome shotgun (WGS) entry which is preliminary data.</text>
</comment>
<dbReference type="Pfam" id="PF04406">
    <property type="entry name" value="TP6A_N"/>
    <property type="match status" value="1"/>
</dbReference>
<keyword evidence="5" id="KW-0479">Metal-binding</keyword>
<feature type="domain" description="Topoisomerase 6 subunit A/Spo11 TOPRIM" evidence="13">
    <location>
        <begin position="300"/>
        <end position="460"/>
    </location>
</feature>
<evidence type="ECO:0000256" key="10">
    <source>
        <dbReference type="PROSITE-ProRule" id="PRU01385"/>
    </source>
</evidence>
<dbReference type="CDD" id="cd00223">
    <property type="entry name" value="TOPRIM_TopoIIB_SPO"/>
    <property type="match status" value="1"/>
</dbReference>
<comment type="cofactor">
    <cofactor evidence="2">
        <name>Mg(2+)</name>
        <dbReference type="ChEBI" id="CHEBI:18420"/>
    </cofactor>
</comment>
<keyword evidence="9 10" id="KW-0413">Isomerase</keyword>
<dbReference type="EC" id="5.6.2.2" evidence="4"/>
<dbReference type="AlphaFoldDB" id="A0A9P5TAS2"/>
<dbReference type="GO" id="GO:0042138">
    <property type="term" value="P:meiotic DNA double-strand break formation"/>
    <property type="evidence" value="ECO:0007669"/>
    <property type="project" value="TreeGrafter"/>
</dbReference>
<comment type="similarity">
    <text evidence="3 10">Belongs to the TOP6A family.</text>
</comment>
<feature type="region of interest" description="Disordered" evidence="11">
    <location>
        <begin position="1"/>
        <end position="57"/>
    </location>
</feature>
<evidence type="ECO:0000256" key="5">
    <source>
        <dbReference type="ARBA" id="ARBA00022723"/>
    </source>
</evidence>
<feature type="compositionally biased region" description="Basic and acidic residues" evidence="11">
    <location>
        <begin position="46"/>
        <end position="57"/>
    </location>
</feature>
<dbReference type="OrthoDB" id="5377392at2759"/>
<evidence type="ECO:0000256" key="1">
    <source>
        <dbReference type="ARBA" id="ARBA00000185"/>
    </source>
</evidence>
<evidence type="ECO:0000259" key="12">
    <source>
        <dbReference type="Pfam" id="PF04406"/>
    </source>
</evidence>
<evidence type="ECO:0000259" key="13">
    <source>
        <dbReference type="Pfam" id="PF21180"/>
    </source>
</evidence>
<dbReference type="GO" id="GO:0007131">
    <property type="term" value="P:reciprocal meiotic recombination"/>
    <property type="evidence" value="ECO:0007669"/>
    <property type="project" value="TreeGrafter"/>
</dbReference>
<feature type="active site" description="O-(5'-phospho-DNA)-tyrosine intermediate" evidence="10">
    <location>
        <position position="218"/>
    </location>
</feature>
<reference evidence="14" key="2">
    <citation type="journal article" date="2020" name="Nat. Commun.">
        <title>Large-scale genome sequencing of mycorrhizal fungi provides insights into the early evolution of symbiotic traits.</title>
        <authorList>
            <person name="Miyauchi S."/>
            <person name="Kiss E."/>
            <person name="Kuo A."/>
            <person name="Drula E."/>
            <person name="Kohler A."/>
            <person name="Sanchez-Garcia M."/>
            <person name="Morin E."/>
            <person name="Andreopoulos B."/>
            <person name="Barry K.W."/>
            <person name="Bonito G."/>
            <person name="Buee M."/>
            <person name="Carver A."/>
            <person name="Chen C."/>
            <person name="Cichocki N."/>
            <person name="Clum A."/>
            <person name="Culley D."/>
            <person name="Crous P.W."/>
            <person name="Fauchery L."/>
            <person name="Girlanda M."/>
            <person name="Hayes R.D."/>
            <person name="Keri Z."/>
            <person name="LaButti K."/>
            <person name="Lipzen A."/>
            <person name="Lombard V."/>
            <person name="Magnuson J."/>
            <person name="Maillard F."/>
            <person name="Murat C."/>
            <person name="Nolan M."/>
            <person name="Ohm R.A."/>
            <person name="Pangilinan J."/>
            <person name="Pereira M.F."/>
            <person name="Perotto S."/>
            <person name="Peter M."/>
            <person name="Pfister S."/>
            <person name="Riley R."/>
            <person name="Sitrit Y."/>
            <person name="Stielow J.B."/>
            <person name="Szollosi G."/>
            <person name="Zifcakova L."/>
            <person name="Stursova M."/>
            <person name="Spatafora J.W."/>
            <person name="Tedersoo L."/>
            <person name="Vaario L.M."/>
            <person name="Yamada A."/>
            <person name="Yan M."/>
            <person name="Wang P."/>
            <person name="Xu J."/>
            <person name="Bruns T."/>
            <person name="Baldrian P."/>
            <person name="Vilgalys R."/>
            <person name="Dunand C."/>
            <person name="Henrissat B."/>
            <person name="Grigoriev I.V."/>
            <person name="Hibbett D."/>
            <person name="Nagy L.G."/>
            <person name="Martin F.M."/>
        </authorList>
    </citation>
    <scope>NUCLEOTIDE SEQUENCE</scope>
    <source>
        <strain evidence="14">Prilba</strain>
    </source>
</reference>
<dbReference type="PRINTS" id="PR01550">
    <property type="entry name" value="TOP6AFAMILY"/>
</dbReference>
<keyword evidence="8 10" id="KW-0238">DNA-binding</keyword>
<reference evidence="14" key="1">
    <citation type="submission" date="2019-10" db="EMBL/GenBank/DDBJ databases">
        <authorList>
            <consortium name="DOE Joint Genome Institute"/>
            <person name="Kuo A."/>
            <person name="Miyauchi S."/>
            <person name="Kiss E."/>
            <person name="Drula E."/>
            <person name="Kohler A."/>
            <person name="Sanchez-Garcia M."/>
            <person name="Andreopoulos B."/>
            <person name="Barry K.W."/>
            <person name="Bonito G."/>
            <person name="Buee M."/>
            <person name="Carver A."/>
            <person name="Chen C."/>
            <person name="Cichocki N."/>
            <person name="Clum A."/>
            <person name="Culley D."/>
            <person name="Crous P.W."/>
            <person name="Fauchery L."/>
            <person name="Girlanda M."/>
            <person name="Hayes R."/>
            <person name="Keri Z."/>
            <person name="LaButti K."/>
            <person name="Lipzen A."/>
            <person name="Lombard V."/>
            <person name="Magnuson J."/>
            <person name="Maillard F."/>
            <person name="Morin E."/>
            <person name="Murat C."/>
            <person name="Nolan M."/>
            <person name="Ohm R."/>
            <person name="Pangilinan J."/>
            <person name="Pereira M."/>
            <person name="Perotto S."/>
            <person name="Peter M."/>
            <person name="Riley R."/>
            <person name="Sitrit Y."/>
            <person name="Stielow B."/>
            <person name="Szollosi G."/>
            <person name="Zifcakova L."/>
            <person name="Stursova M."/>
            <person name="Spatafora J.W."/>
            <person name="Tedersoo L."/>
            <person name="Vaario L.-M."/>
            <person name="Yamada A."/>
            <person name="Yan M."/>
            <person name="Wang P."/>
            <person name="Xu J."/>
            <person name="Bruns T."/>
            <person name="Baldrian P."/>
            <person name="Vilgalys R."/>
            <person name="Henrissat B."/>
            <person name="Grigoriev I.V."/>
            <person name="Hibbett D."/>
            <person name="Nagy L.G."/>
            <person name="Martin F.M."/>
        </authorList>
    </citation>
    <scope>NUCLEOTIDE SEQUENCE</scope>
    <source>
        <strain evidence="14">Prilba</strain>
    </source>
</reference>
<dbReference type="InterPro" id="IPR036388">
    <property type="entry name" value="WH-like_DNA-bd_sf"/>
</dbReference>
<evidence type="ECO:0000256" key="4">
    <source>
        <dbReference type="ARBA" id="ARBA00012895"/>
    </source>
</evidence>
<protein>
    <recommendedName>
        <fullName evidence="4">DNA topoisomerase (ATP-hydrolyzing)</fullName>
        <ecNumber evidence="4">5.6.2.2</ecNumber>
    </recommendedName>
</protein>
<dbReference type="GO" id="GO:0000228">
    <property type="term" value="C:nuclear chromosome"/>
    <property type="evidence" value="ECO:0007669"/>
    <property type="project" value="TreeGrafter"/>
</dbReference>
<dbReference type="Gene3D" id="1.10.10.10">
    <property type="entry name" value="Winged helix-like DNA-binding domain superfamily/Winged helix DNA-binding domain"/>
    <property type="match status" value="1"/>
</dbReference>
<dbReference type="InterPro" id="IPR013049">
    <property type="entry name" value="Spo11/TopoVI_A_N"/>
</dbReference>
<dbReference type="InterPro" id="IPR034136">
    <property type="entry name" value="TOPRIM_Topo6A/Spo11"/>
</dbReference>
<gene>
    <name evidence="14" type="ORF">DFH94DRAFT_729040</name>
</gene>
<name>A0A9P5TAS2_9AGAM</name>
<dbReference type="EMBL" id="WHVB01000005">
    <property type="protein sequence ID" value="KAF8482706.1"/>
    <property type="molecule type" value="Genomic_DNA"/>
</dbReference>
<sequence>MFGLLPETAGDGYDSFSDLLADSGDFNPPSGGSGIHSSAPDESEDRPEQPIKNDGWHDYVIDMDGSDIDNVSQLDEECEWTSMRTTQIRITDSEALDEDFTSHTPVNGQATKPVWHPSVQRIEAMVEDFLEQLSAAIPSTEGVEDVLRKKTKPFKKLELRLTDRRKLTNDGAFGTRTQFYPRGMGASIIPFAQFFRVADLAHEAMLDGLPTTKRDLFYKDVLLFKKQSVVDKLVDDLAATIDTRRAYLNVRASPKGLICGAGLSIHTVSGNVIHITESDGTLIPVAEDILSLDLPKNVQWVLIVEKEAVFQTLRQLCFIRHPFWHLGAGIMITGKGYPDLATRQLVKMLSDNLPATVPVVALVDGDAHGLDIVSVYKFGSIALRHEASKLAAPRVECIGIWASELASFGIDKSTLIPISRADERKARSMLRRELPARWKRELVHMLYTRRKAETEILSSVPRNQDEPHPLVKYLADRIGERILASALEPELGYTQTTME</sequence>
<dbReference type="PANTHER" id="PTHR10848:SF0">
    <property type="entry name" value="MEIOTIC RECOMBINATION PROTEIN SPO11"/>
    <property type="match status" value="1"/>
</dbReference>
<keyword evidence="7 10" id="KW-0799">Topoisomerase</keyword>
<dbReference type="Pfam" id="PF21180">
    <property type="entry name" value="TOP6A-Spo11_Toprim"/>
    <property type="match status" value="1"/>
</dbReference>
<evidence type="ECO:0000256" key="8">
    <source>
        <dbReference type="ARBA" id="ARBA00023125"/>
    </source>
</evidence>
<dbReference type="GO" id="GO:0000706">
    <property type="term" value="P:meiotic DNA double-strand break processing"/>
    <property type="evidence" value="ECO:0007669"/>
    <property type="project" value="TreeGrafter"/>
</dbReference>
<dbReference type="SUPFAM" id="SSF56726">
    <property type="entry name" value="DNA topoisomerase IV, alpha subunit"/>
    <property type="match status" value="1"/>
</dbReference>
<proteinExistence type="inferred from homology"/>
<evidence type="ECO:0000256" key="3">
    <source>
        <dbReference type="ARBA" id="ARBA00006559"/>
    </source>
</evidence>
<dbReference type="GO" id="GO:0005524">
    <property type="term" value="F:ATP binding"/>
    <property type="evidence" value="ECO:0007669"/>
    <property type="project" value="InterPro"/>
</dbReference>
<feature type="domain" description="Spo11/DNA topoisomerase VI subunit A N-terminal" evidence="12">
    <location>
        <begin position="191"/>
        <end position="250"/>
    </location>
</feature>
<dbReference type="PANTHER" id="PTHR10848">
    <property type="entry name" value="MEIOTIC RECOMBINATION PROTEIN SPO11"/>
    <property type="match status" value="1"/>
</dbReference>
<evidence type="ECO:0000313" key="14">
    <source>
        <dbReference type="EMBL" id="KAF8482706.1"/>
    </source>
</evidence>
<evidence type="ECO:0000256" key="11">
    <source>
        <dbReference type="SAM" id="MobiDB-lite"/>
    </source>
</evidence>
<dbReference type="GO" id="GO:0003918">
    <property type="term" value="F:DNA topoisomerase type II (double strand cut, ATP-hydrolyzing) activity"/>
    <property type="evidence" value="ECO:0007669"/>
    <property type="project" value="UniProtKB-UniRule"/>
</dbReference>
<evidence type="ECO:0000256" key="6">
    <source>
        <dbReference type="ARBA" id="ARBA00022842"/>
    </source>
</evidence>
<dbReference type="InterPro" id="IPR036078">
    <property type="entry name" value="Spo11/TopoVI_A_sf"/>
</dbReference>
<dbReference type="PROSITE" id="PS52041">
    <property type="entry name" value="TOPO_IIB"/>
    <property type="match status" value="1"/>
</dbReference>
<evidence type="ECO:0000313" key="15">
    <source>
        <dbReference type="Proteomes" id="UP000759537"/>
    </source>
</evidence>
<keyword evidence="6" id="KW-0460">Magnesium</keyword>
<accession>A0A9P5TAS2</accession>
<dbReference type="Gene3D" id="3.40.1360.10">
    <property type="match status" value="1"/>
</dbReference>
<dbReference type="Proteomes" id="UP000759537">
    <property type="component" value="Unassembled WGS sequence"/>
</dbReference>
<keyword evidence="15" id="KW-1185">Reference proteome</keyword>
<dbReference type="InterPro" id="IPR002815">
    <property type="entry name" value="Spo11/TopoVI_A"/>
</dbReference>
<dbReference type="GO" id="GO:0046872">
    <property type="term" value="F:metal ion binding"/>
    <property type="evidence" value="ECO:0007669"/>
    <property type="project" value="UniProtKB-KW"/>
</dbReference>
<evidence type="ECO:0000256" key="7">
    <source>
        <dbReference type="ARBA" id="ARBA00023029"/>
    </source>
</evidence>